<dbReference type="EMBL" id="BAAAJX010000002">
    <property type="protein sequence ID" value="GAA1491969.1"/>
    <property type="molecule type" value="Genomic_DNA"/>
</dbReference>
<feature type="compositionally biased region" description="Pro residues" evidence="1">
    <location>
        <begin position="108"/>
        <end position="129"/>
    </location>
</feature>
<protein>
    <submittedName>
        <fullName evidence="2">Uncharacterized protein</fullName>
    </submittedName>
</protein>
<accession>A0ABP4K309</accession>
<organism evidence="2 3">
    <name type="scientific">Curtobacterium herbarum</name>
    <dbReference type="NCBI Taxonomy" id="150122"/>
    <lineage>
        <taxon>Bacteria</taxon>
        <taxon>Bacillati</taxon>
        <taxon>Actinomycetota</taxon>
        <taxon>Actinomycetes</taxon>
        <taxon>Micrococcales</taxon>
        <taxon>Microbacteriaceae</taxon>
        <taxon>Curtobacterium</taxon>
    </lineage>
</organism>
<evidence type="ECO:0000256" key="1">
    <source>
        <dbReference type="SAM" id="MobiDB-lite"/>
    </source>
</evidence>
<dbReference type="Proteomes" id="UP001501742">
    <property type="component" value="Unassembled WGS sequence"/>
</dbReference>
<sequence length="136" mass="14430">MPRKRTPLIVALLPWQGDGPPTADAVRGLPPIDRALTRIEVFTEGGLQVVDTVEPADAGQEQWTGPSYVGKSTLVWGWMATIRLAGEYADTGVFRTRRAESTDGHGPTPDPSTPGPSTPDPSTPDPSTPGPSTTDR</sequence>
<gene>
    <name evidence="2" type="ORF">GCM10009627_03150</name>
</gene>
<comment type="caution">
    <text evidence="2">The sequence shown here is derived from an EMBL/GenBank/DDBJ whole genome shotgun (WGS) entry which is preliminary data.</text>
</comment>
<evidence type="ECO:0000313" key="3">
    <source>
        <dbReference type="Proteomes" id="UP001501742"/>
    </source>
</evidence>
<keyword evidence="3" id="KW-1185">Reference proteome</keyword>
<reference evidence="3" key="1">
    <citation type="journal article" date="2019" name="Int. J. Syst. Evol. Microbiol.">
        <title>The Global Catalogue of Microorganisms (GCM) 10K type strain sequencing project: providing services to taxonomists for standard genome sequencing and annotation.</title>
        <authorList>
            <consortium name="The Broad Institute Genomics Platform"/>
            <consortium name="The Broad Institute Genome Sequencing Center for Infectious Disease"/>
            <person name="Wu L."/>
            <person name="Ma J."/>
        </authorList>
    </citation>
    <scope>NUCLEOTIDE SEQUENCE [LARGE SCALE GENOMIC DNA]</scope>
    <source>
        <strain evidence="3">JCM 12140</strain>
    </source>
</reference>
<feature type="region of interest" description="Disordered" evidence="1">
    <location>
        <begin position="89"/>
        <end position="136"/>
    </location>
</feature>
<evidence type="ECO:0000313" key="2">
    <source>
        <dbReference type="EMBL" id="GAA1491969.1"/>
    </source>
</evidence>
<proteinExistence type="predicted"/>
<name>A0ABP4K309_9MICO</name>